<dbReference type="SUPFAM" id="SSF53448">
    <property type="entry name" value="Nucleotide-diphospho-sugar transferases"/>
    <property type="match status" value="1"/>
</dbReference>
<organism evidence="1 2">
    <name type="scientific">Nocardioides nanhaiensis</name>
    <dbReference type="NCBI Taxonomy" id="1476871"/>
    <lineage>
        <taxon>Bacteria</taxon>
        <taxon>Bacillati</taxon>
        <taxon>Actinomycetota</taxon>
        <taxon>Actinomycetes</taxon>
        <taxon>Propionibacteriales</taxon>
        <taxon>Nocardioidaceae</taxon>
        <taxon>Nocardioides</taxon>
    </lineage>
</organism>
<protein>
    <submittedName>
        <fullName evidence="1">DUF2064 domain-containing protein</fullName>
    </submittedName>
</protein>
<evidence type="ECO:0000313" key="2">
    <source>
        <dbReference type="Proteomes" id="UP001500621"/>
    </source>
</evidence>
<dbReference type="Proteomes" id="UP001500621">
    <property type="component" value="Unassembled WGS sequence"/>
</dbReference>
<keyword evidence="2" id="KW-1185">Reference proteome</keyword>
<dbReference type="Pfam" id="PF09837">
    <property type="entry name" value="DUF2064"/>
    <property type="match status" value="1"/>
</dbReference>
<sequence>MRVLVTAKAPVAGRVKTRLAATVGAQAAAEVAAAALLDTLEACAAAVGPERCHLAVDGDLLQAVRGPELVAMLEGWTVTPQRGEGFAARLVAAHADAGEGPVAQVGMDTPQLTASHLAEVFTELVAHDAVLGPADDGGWWVLARRSSAHVEPVGAVVMSEPTTGAHTRAALTDQGLTVGTTRVLRDVDTAEDADAVAALVPWGRFAHAWERARSAAAQSDQPAPAVVRSPR</sequence>
<dbReference type="EMBL" id="BAABIM010000005">
    <property type="protein sequence ID" value="GAA4699029.1"/>
    <property type="molecule type" value="Genomic_DNA"/>
</dbReference>
<proteinExistence type="predicted"/>
<dbReference type="PANTHER" id="PTHR36529">
    <property type="entry name" value="SLL1095 PROTEIN"/>
    <property type="match status" value="1"/>
</dbReference>
<reference evidence="2" key="1">
    <citation type="journal article" date="2019" name="Int. J. Syst. Evol. Microbiol.">
        <title>The Global Catalogue of Microorganisms (GCM) 10K type strain sequencing project: providing services to taxonomists for standard genome sequencing and annotation.</title>
        <authorList>
            <consortium name="The Broad Institute Genomics Platform"/>
            <consortium name="The Broad Institute Genome Sequencing Center for Infectious Disease"/>
            <person name="Wu L."/>
            <person name="Ma J."/>
        </authorList>
    </citation>
    <scope>NUCLEOTIDE SEQUENCE [LARGE SCALE GENOMIC DNA]</scope>
    <source>
        <strain evidence="2">JCM 18127</strain>
    </source>
</reference>
<accession>A0ABP8X480</accession>
<name>A0ABP8X480_9ACTN</name>
<gene>
    <name evidence="1" type="ORF">GCM10023226_42140</name>
</gene>
<comment type="caution">
    <text evidence="1">The sequence shown here is derived from an EMBL/GenBank/DDBJ whole genome shotgun (WGS) entry which is preliminary data.</text>
</comment>
<dbReference type="Gene3D" id="3.90.550.10">
    <property type="entry name" value="Spore Coat Polysaccharide Biosynthesis Protein SpsA, Chain A"/>
    <property type="match status" value="1"/>
</dbReference>
<dbReference type="InterPro" id="IPR029044">
    <property type="entry name" value="Nucleotide-diphossugar_trans"/>
</dbReference>
<dbReference type="InterPro" id="IPR018641">
    <property type="entry name" value="Trfase_1_rSAM/seldom-assoc"/>
</dbReference>
<evidence type="ECO:0000313" key="1">
    <source>
        <dbReference type="EMBL" id="GAA4699029.1"/>
    </source>
</evidence>
<dbReference type="RefSeq" id="WP_345272073.1">
    <property type="nucleotide sequence ID" value="NZ_BAABIM010000005.1"/>
</dbReference>
<dbReference type="PANTHER" id="PTHR36529:SF1">
    <property type="entry name" value="GLYCOSYLTRANSFERASE"/>
    <property type="match status" value="1"/>
</dbReference>